<comment type="subcellular location">
    <subcellularLocation>
        <location evidence="1">Mitochondrion</location>
    </subcellularLocation>
</comment>
<evidence type="ECO:0000256" key="6">
    <source>
        <dbReference type="ARBA" id="ARBA00035281"/>
    </source>
</evidence>
<dbReference type="GO" id="GO:0005739">
    <property type="term" value="C:mitochondrion"/>
    <property type="evidence" value="ECO:0007669"/>
    <property type="project" value="UniProtKB-SubCell"/>
</dbReference>
<evidence type="ECO:0000256" key="2">
    <source>
        <dbReference type="ARBA" id="ARBA00007594"/>
    </source>
</evidence>
<keyword evidence="4" id="KW-0496">Mitochondrion</keyword>
<dbReference type="EMBL" id="QGMG01000145">
    <property type="protein sequence ID" value="TVY56643.1"/>
    <property type="molecule type" value="Genomic_DNA"/>
</dbReference>
<dbReference type="Pfam" id="PF00327">
    <property type="entry name" value="Ribosomal_L30"/>
    <property type="match status" value="1"/>
</dbReference>
<evidence type="ECO:0000256" key="7">
    <source>
        <dbReference type="ARBA" id="ARBA00037226"/>
    </source>
</evidence>
<keyword evidence="10" id="KW-1185">Reference proteome</keyword>
<evidence type="ECO:0000313" key="10">
    <source>
        <dbReference type="Proteomes" id="UP000481288"/>
    </source>
</evidence>
<comment type="function">
    <text evidence="7">Component of the mitochondrial ribosome (mitoribosome), a dedicated translation machinery responsible for the synthesis of mitochondrial genome-encoded proteins, including at least some of the essential transmembrane subunits of the mitochondrial respiratory chain. The mitoribosomes are attached to the mitochondrial inner membrane and translation products are cotranslationally integrated into the membrane.</text>
</comment>
<evidence type="ECO:0000256" key="3">
    <source>
        <dbReference type="ARBA" id="ARBA00022980"/>
    </source>
</evidence>
<dbReference type="PANTHER" id="PTHR15892">
    <property type="entry name" value="MITOCHONDRIAL RIBOSOMAL PROTEIN L30"/>
    <property type="match status" value="1"/>
</dbReference>
<dbReference type="CDD" id="cd01658">
    <property type="entry name" value="Ribosomal_L30"/>
    <property type="match status" value="1"/>
</dbReference>
<dbReference type="GO" id="GO:0003735">
    <property type="term" value="F:structural constituent of ribosome"/>
    <property type="evidence" value="ECO:0007669"/>
    <property type="project" value="InterPro"/>
</dbReference>
<dbReference type="InterPro" id="IPR036919">
    <property type="entry name" value="Ribo_uL30_ferredoxin-like_sf"/>
</dbReference>
<dbReference type="GO" id="GO:0006412">
    <property type="term" value="P:translation"/>
    <property type="evidence" value="ECO:0007669"/>
    <property type="project" value="InterPro"/>
</dbReference>
<dbReference type="FunFam" id="3.30.1390.20:FF:000010">
    <property type="entry name" value="Large subunit ribosomal protein L30"/>
    <property type="match status" value="1"/>
</dbReference>
<comment type="caution">
    <text evidence="9">The sequence shown here is derived from an EMBL/GenBank/DDBJ whole genome shotgun (WGS) entry which is preliminary data.</text>
</comment>
<dbReference type="OrthoDB" id="509901at2759"/>
<proteinExistence type="inferred from homology"/>
<dbReference type="InterPro" id="IPR005996">
    <property type="entry name" value="Ribosomal_uL30_bac-type"/>
</dbReference>
<reference evidence="9 10" key="1">
    <citation type="submission" date="2018-05" db="EMBL/GenBank/DDBJ databases">
        <title>Whole genome sequencing for identification of molecular markers to develop diagnostic detection tools for the regulated plant pathogen Lachnellula willkommii.</title>
        <authorList>
            <person name="Giroux E."/>
            <person name="Bilodeau G."/>
        </authorList>
    </citation>
    <scope>NUCLEOTIDE SEQUENCE [LARGE SCALE GENOMIC DNA]</scope>
    <source>
        <strain evidence="9 10">CBS 625.97</strain>
    </source>
</reference>
<protein>
    <recommendedName>
        <fullName evidence="6">Large ribosomal subunit protein uL30m</fullName>
    </recommendedName>
</protein>
<dbReference type="InterPro" id="IPR016082">
    <property type="entry name" value="Ribosomal_uL30_ferredoxin-like"/>
</dbReference>
<dbReference type="GO" id="GO:0015934">
    <property type="term" value="C:large ribosomal subunit"/>
    <property type="evidence" value="ECO:0007669"/>
    <property type="project" value="InterPro"/>
</dbReference>
<dbReference type="SUPFAM" id="SSF55129">
    <property type="entry name" value="Ribosomal protein L30p/L7e"/>
    <property type="match status" value="1"/>
</dbReference>
<keyword evidence="5" id="KW-0687">Ribonucleoprotein</keyword>
<comment type="similarity">
    <text evidence="2">Belongs to the universal ribosomal protein uL30 family.</text>
</comment>
<dbReference type="NCBIfam" id="TIGR01308">
    <property type="entry name" value="rpmD_bact"/>
    <property type="match status" value="1"/>
</dbReference>
<keyword evidence="3 9" id="KW-0689">Ribosomal protein</keyword>
<dbReference type="Proteomes" id="UP000481288">
    <property type="component" value="Unassembled WGS sequence"/>
</dbReference>
<feature type="domain" description="Large ribosomal subunit protein uL30-like ferredoxin-like fold" evidence="8">
    <location>
        <begin position="4"/>
        <end position="54"/>
    </location>
</feature>
<organism evidence="9 10">
    <name type="scientific">Lachnellula cervina</name>
    <dbReference type="NCBI Taxonomy" id="1316786"/>
    <lineage>
        <taxon>Eukaryota</taxon>
        <taxon>Fungi</taxon>
        <taxon>Dikarya</taxon>
        <taxon>Ascomycota</taxon>
        <taxon>Pezizomycotina</taxon>
        <taxon>Leotiomycetes</taxon>
        <taxon>Helotiales</taxon>
        <taxon>Lachnaceae</taxon>
        <taxon>Lachnellula</taxon>
    </lineage>
</organism>
<dbReference type="PANTHER" id="PTHR15892:SF2">
    <property type="entry name" value="LARGE RIBOSOMAL SUBUNIT PROTEIN UL30M"/>
    <property type="match status" value="1"/>
</dbReference>
<dbReference type="Gene3D" id="3.30.1390.20">
    <property type="entry name" value="Ribosomal protein L30, ferredoxin-like fold domain"/>
    <property type="match status" value="1"/>
</dbReference>
<sequence length="255" mass="29577">MSYFRITLTRSGIGMPKRTQGVLKALGLRHRMTTVFYPVTPEVAGQIMRVKELVTVQEVDKPLTKSEVRAERRPDPGFYLESAAPSLQVTVQYIKTPAYSYPSHSLPESDQEQYQRSLNPNDPVTFNMESNYWTNLRRGLRAVISSKEPGVFWSFVPNKPRPDNKFLSTSDAEKINDLFTSWVGQGGGSRSFEDAWKDMRNIWIMEEWIFAIALLEERRVTVSIIIDEIHRIRDDGDNWDGWIQKTQKWIERPPH</sequence>
<evidence type="ECO:0000313" key="9">
    <source>
        <dbReference type="EMBL" id="TVY56643.1"/>
    </source>
</evidence>
<evidence type="ECO:0000256" key="4">
    <source>
        <dbReference type="ARBA" id="ARBA00023128"/>
    </source>
</evidence>
<accession>A0A7D8USF8</accession>
<name>A0A7D8USF8_9HELO</name>
<evidence type="ECO:0000259" key="8">
    <source>
        <dbReference type="Pfam" id="PF00327"/>
    </source>
</evidence>
<evidence type="ECO:0000256" key="1">
    <source>
        <dbReference type="ARBA" id="ARBA00004173"/>
    </source>
</evidence>
<dbReference type="AlphaFoldDB" id="A0A7D8USF8"/>
<gene>
    <name evidence="9" type="primary">MRPL33</name>
    <name evidence="9" type="ORF">LCER1_G001246</name>
</gene>
<evidence type="ECO:0000256" key="5">
    <source>
        <dbReference type="ARBA" id="ARBA00023274"/>
    </source>
</evidence>